<dbReference type="HOGENOM" id="CLU_1269959_0_0_2"/>
<sequence length="217" mass="23706">MNRRGYLGAIGAVGLTATAGCVEELQAAADGVMGGYQVSDTQTYEGVALTPTGYLLADTMTREYDMHSEEVEADSGATYILTHISVVHDGDSEIELPTDGMRTNDINLYYDDERISESMMDDVAQAFIVEGESLTSYDTALREEGATGGVFPGVEVEGWVAHEIAANFDAEQLELRVTWNNEFLMEGEDEETHEWTYTEDAEVSIDDVDGEGTTIEL</sequence>
<evidence type="ECO:0000313" key="1">
    <source>
        <dbReference type="EMBL" id="ADD03834.1"/>
    </source>
</evidence>
<dbReference type="EMBL" id="AOHS01000009">
    <property type="protein sequence ID" value="ELY33496.1"/>
    <property type="molecule type" value="Genomic_DNA"/>
</dbReference>
<dbReference type="KEGG" id="nmg:Nmag_0242"/>
<gene>
    <name evidence="1" type="ordered locus">Nmag_0242</name>
    <name evidence="2" type="ORF">C500_01650</name>
</gene>
<dbReference type="PaxDb" id="547559-Nmag_0242"/>
<reference evidence="1 3" key="2">
    <citation type="journal article" date="2012" name="BMC Genomics">
        <title>A comparative genomics perspective on the genetic content of the alkaliphilic haloarchaeon Natrialba magadii ATCC 43099T.</title>
        <authorList>
            <person name="Siddaramappa S."/>
            <person name="Challacombe J.F."/>
            <person name="Decastro R.E."/>
            <person name="Pfeiffer F."/>
            <person name="Sastre D.E."/>
            <person name="Gimenez M.I."/>
            <person name="Paggi R.A."/>
            <person name="Detter J.C."/>
            <person name="Davenport K.W."/>
            <person name="Goodwin L.A."/>
            <person name="Kyrpides N."/>
            <person name="Tapia R."/>
            <person name="Pitluck S."/>
            <person name="Lucas S."/>
            <person name="Woyke T."/>
            <person name="Maupin-Furlow J.A."/>
        </authorList>
    </citation>
    <scope>NUCLEOTIDE SEQUENCE [LARGE SCALE GENOMIC DNA]</scope>
    <source>
        <strain evidence="1">ATCC 43099</strain>
        <strain evidence="3">ATCC 43099 / DSM 3394 / CCM 3739 / CIP 104546 / IAM 13178 / JCM 8861 / NBRC 102185 / NCIMB 2190 / MS3</strain>
    </source>
</reference>
<name>D3SX14_NATMM</name>
<reference evidence="2 4" key="3">
    <citation type="journal article" date="2014" name="PLoS Genet.">
        <title>Phylogenetically driven sequencing of extremely halophilic archaea reveals strategies for static and dynamic osmo-response.</title>
        <authorList>
            <person name="Becker E.A."/>
            <person name="Seitzer P.M."/>
            <person name="Tritt A."/>
            <person name="Larsen D."/>
            <person name="Krusor M."/>
            <person name="Yao A.I."/>
            <person name="Wu D."/>
            <person name="Madern D."/>
            <person name="Eisen J.A."/>
            <person name="Darling A.E."/>
            <person name="Facciotti M.T."/>
        </authorList>
    </citation>
    <scope>NUCLEOTIDE SEQUENCE [LARGE SCALE GENOMIC DNA]</scope>
    <source>
        <strain evidence="4">ATCC 43099 / DSM 3394 / CCM 3739 / CIP 104546 / IAM 13178 / JCM 8861 / NBRC 102185 / NCIMB 2190 / MS3</strain>
        <strain evidence="2">MS-3</strain>
    </source>
</reference>
<dbReference type="GeneID" id="8823062"/>
<dbReference type="RefSeq" id="WP_004213699.1">
    <property type="nucleotide sequence ID" value="NC_013922.1"/>
</dbReference>
<organism evidence="1 3">
    <name type="scientific">Natrialba magadii (strain ATCC 43099 / DSM 3394 / CCM 3739 / CIP 104546 / IAM 13178 / JCM 8861 / NBRC 102185 / NCIMB 2190 / MS3)</name>
    <name type="common">Natronobacterium magadii</name>
    <dbReference type="NCBI Taxonomy" id="547559"/>
    <lineage>
        <taxon>Archaea</taxon>
        <taxon>Methanobacteriati</taxon>
        <taxon>Methanobacteriota</taxon>
        <taxon>Stenosarchaea group</taxon>
        <taxon>Halobacteria</taxon>
        <taxon>Halobacteriales</taxon>
        <taxon>Natrialbaceae</taxon>
        <taxon>Natrialba</taxon>
    </lineage>
</organism>
<proteinExistence type="predicted"/>
<dbReference type="Proteomes" id="UP000011543">
    <property type="component" value="Unassembled WGS sequence"/>
</dbReference>
<evidence type="ECO:0000313" key="3">
    <source>
        <dbReference type="Proteomes" id="UP000001879"/>
    </source>
</evidence>
<dbReference type="PATRIC" id="fig|547559.17.peg.317"/>
<dbReference type="PROSITE" id="PS51257">
    <property type="entry name" value="PROKAR_LIPOPROTEIN"/>
    <property type="match status" value="1"/>
</dbReference>
<evidence type="ECO:0000313" key="2">
    <source>
        <dbReference type="EMBL" id="ELY33496.1"/>
    </source>
</evidence>
<dbReference type="EMBL" id="CP001932">
    <property type="protein sequence ID" value="ADD03834.1"/>
    <property type="molecule type" value="Genomic_DNA"/>
</dbReference>
<reference evidence="1" key="4">
    <citation type="submission" date="2016-09" db="EMBL/GenBank/DDBJ databases">
        <authorList>
            <person name="Pfeiffer F."/>
        </authorList>
    </citation>
    <scope>NUCLEOTIDE SEQUENCE</scope>
    <source>
        <strain evidence="1">ATCC 43099</strain>
    </source>
</reference>
<dbReference type="eggNOG" id="arCOG12108">
    <property type="taxonomic scope" value="Archaea"/>
</dbReference>
<evidence type="ECO:0000313" key="4">
    <source>
        <dbReference type="Proteomes" id="UP000011543"/>
    </source>
</evidence>
<keyword evidence="3" id="KW-1185">Reference proteome</keyword>
<dbReference type="Proteomes" id="UP000001879">
    <property type="component" value="Chromosome"/>
</dbReference>
<protein>
    <submittedName>
        <fullName evidence="1">Uncharacterized protein</fullName>
    </submittedName>
</protein>
<accession>D3SX14</accession>
<reference evidence="3" key="1">
    <citation type="submission" date="2010-02" db="EMBL/GenBank/DDBJ databases">
        <title>Complete sequence of chromosome of Natrialba magadii ATCC 43099.</title>
        <authorList>
            <consortium name="US DOE Joint Genome Institute"/>
            <person name="Lucas S."/>
            <person name="Copeland A."/>
            <person name="Lapidus A."/>
            <person name="Cheng J.-F."/>
            <person name="Bruce D."/>
            <person name="Goodwin L."/>
            <person name="Pitluck S."/>
            <person name="Davenport K."/>
            <person name="Saunders E."/>
            <person name="Detter J.C."/>
            <person name="Han C."/>
            <person name="Tapia R."/>
            <person name="Land M."/>
            <person name="Hauser L."/>
            <person name="Kyrpides N."/>
            <person name="Mikhailova N."/>
            <person name="De Castro R.E."/>
            <person name="Maupin-Furlow J.A."/>
            <person name="Woyke T."/>
        </authorList>
    </citation>
    <scope>NUCLEOTIDE SEQUENCE [LARGE SCALE GENOMIC DNA]</scope>
    <source>
        <strain evidence="3">ATCC 43099 / DSM 3394 / CCM 3739 / CIP 104546 / IAM 13178 / JCM 8861 / NBRC 102185 / NCIMB 2190 / MS3</strain>
    </source>
</reference>
<dbReference type="AlphaFoldDB" id="D3SX14"/>